<keyword evidence="3 4" id="KW-0067">ATP-binding</keyword>
<comment type="caution">
    <text evidence="6">The sequence shown here is derived from an EMBL/GenBank/DDBJ whole genome shotgun (WGS) entry which is preliminary data.</text>
</comment>
<evidence type="ECO:0000313" key="7">
    <source>
        <dbReference type="Proteomes" id="UP000636264"/>
    </source>
</evidence>
<keyword evidence="1" id="KW-0479">Metal-binding</keyword>
<evidence type="ECO:0000259" key="5">
    <source>
        <dbReference type="PROSITE" id="PS50975"/>
    </source>
</evidence>
<accession>A0A916W158</accession>
<reference evidence="6" key="1">
    <citation type="journal article" date="2014" name="Int. J. Syst. Evol. Microbiol.">
        <title>Complete genome sequence of Corynebacterium casei LMG S-19264T (=DSM 44701T), isolated from a smear-ripened cheese.</title>
        <authorList>
            <consortium name="US DOE Joint Genome Institute (JGI-PGF)"/>
            <person name="Walter F."/>
            <person name="Albersmeier A."/>
            <person name="Kalinowski J."/>
            <person name="Ruckert C."/>
        </authorList>
    </citation>
    <scope>NUCLEOTIDE SEQUENCE</scope>
    <source>
        <strain evidence="6">CGMCC 1.15320</strain>
    </source>
</reference>
<dbReference type="PANTHER" id="PTHR21621:SF0">
    <property type="entry name" value="BETA-CITRYLGLUTAMATE SYNTHASE B-RELATED"/>
    <property type="match status" value="1"/>
</dbReference>
<dbReference type="GO" id="GO:0046872">
    <property type="term" value="F:metal ion binding"/>
    <property type="evidence" value="ECO:0007669"/>
    <property type="project" value="UniProtKB-KW"/>
</dbReference>
<evidence type="ECO:0000256" key="4">
    <source>
        <dbReference type="PROSITE-ProRule" id="PRU00409"/>
    </source>
</evidence>
<organism evidence="6 7">
    <name type="scientific">Nitratireductor aestuarii</name>
    <dbReference type="NCBI Taxonomy" id="1735103"/>
    <lineage>
        <taxon>Bacteria</taxon>
        <taxon>Pseudomonadati</taxon>
        <taxon>Pseudomonadota</taxon>
        <taxon>Alphaproteobacteria</taxon>
        <taxon>Hyphomicrobiales</taxon>
        <taxon>Phyllobacteriaceae</taxon>
        <taxon>Nitratireductor</taxon>
    </lineage>
</organism>
<dbReference type="SUPFAM" id="SSF56059">
    <property type="entry name" value="Glutathione synthetase ATP-binding domain-like"/>
    <property type="match status" value="1"/>
</dbReference>
<reference evidence="6" key="2">
    <citation type="submission" date="2020-09" db="EMBL/GenBank/DDBJ databases">
        <authorList>
            <person name="Sun Q."/>
            <person name="Zhou Y."/>
        </authorList>
    </citation>
    <scope>NUCLEOTIDE SEQUENCE</scope>
    <source>
        <strain evidence="6">CGMCC 1.15320</strain>
    </source>
</reference>
<dbReference type="Proteomes" id="UP000636264">
    <property type="component" value="Unassembled WGS sequence"/>
</dbReference>
<dbReference type="PANTHER" id="PTHR21621">
    <property type="entry name" value="RIBOSOMAL PROTEIN S6 MODIFICATION PROTEIN"/>
    <property type="match status" value="1"/>
</dbReference>
<sequence>MWKILMISSQLGDRSKSLARAFEKRACEVHLTRLEAVHFDSTSPSGFAMPGFGNTLPDAVLVRSMGAGTFEAVTRRLSILHALGSLGVMVWNSAQSIERCVDKSMTTFLLQQAGIPTPPTFAVEGLEQAQAVAERELSNGPLVLKPLFGAQGKGIKLIRKVQDLPAPDLMADTYYLQRYIRRDGPPYRDFRVFVCAGRVVDMMIRRGDDWVTNVQRGAVPEAVPLALRAQLSDLALRAARAVGAGFAGVDIVPAADGSLPVIEVNSMPAWAGLQTVAQTDVGEAIVEGMLSALDATRSIPLQTAVPV</sequence>
<dbReference type="EMBL" id="BMIF01000002">
    <property type="protein sequence ID" value="GGA58879.1"/>
    <property type="molecule type" value="Genomic_DNA"/>
</dbReference>
<dbReference type="GO" id="GO:0016879">
    <property type="term" value="F:ligase activity, forming carbon-nitrogen bonds"/>
    <property type="evidence" value="ECO:0007669"/>
    <property type="project" value="TreeGrafter"/>
</dbReference>
<dbReference type="InterPro" id="IPR013651">
    <property type="entry name" value="ATP-grasp_RimK-type"/>
</dbReference>
<keyword evidence="7" id="KW-1185">Reference proteome</keyword>
<dbReference type="InterPro" id="IPR004666">
    <property type="entry name" value="Rp_bS6_RimK/Lys_biosynth_LsyX"/>
</dbReference>
<evidence type="ECO:0000256" key="1">
    <source>
        <dbReference type="ARBA" id="ARBA00022723"/>
    </source>
</evidence>
<evidence type="ECO:0000256" key="3">
    <source>
        <dbReference type="ARBA" id="ARBA00022840"/>
    </source>
</evidence>
<dbReference type="InterPro" id="IPR011761">
    <property type="entry name" value="ATP-grasp"/>
</dbReference>
<evidence type="ECO:0000256" key="2">
    <source>
        <dbReference type="ARBA" id="ARBA00022741"/>
    </source>
</evidence>
<gene>
    <name evidence="6" type="ORF">GCM10011385_10720</name>
</gene>
<proteinExistence type="predicted"/>
<dbReference type="NCBIfam" id="TIGR00768">
    <property type="entry name" value="rimK_fam"/>
    <property type="match status" value="1"/>
</dbReference>
<feature type="domain" description="ATP-grasp" evidence="5">
    <location>
        <begin position="107"/>
        <end position="294"/>
    </location>
</feature>
<dbReference type="PROSITE" id="PS50975">
    <property type="entry name" value="ATP_GRASP"/>
    <property type="match status" value="1"/>
</dbReference>
<dbReference type="Gene3D" id="3.40.50.20">
    <property type="match status" value="1"/>
</dbReference>
<protein>
    <submittedName>
        <fullName evidence="6">Lysine biosynthesis protein LysX</fullName>
    </submittedName>
</protein>
<dbReference type="Gene3D" id="3.30.470.20">
    <property type="entry name" value="ATP-grasp fold, B domain"/>
    <property type="match status" value="1"/>
</dbReference>
<keyword evidence="2 4" id="KW-0547">Nucleotide-binding</keyword>
<evidence type="ECO:0000313" key="6">
    <source>
        <dbReference type="EMBL" id="GGA58879.1"/>
    </source>
</evidence>
<dbReference type="GO" id="GO:0005737">
    <property type="term" value="C:cytoplasm"/>
    <property type="evidence" value="ECO:0007669"/>
    <property type="project" value="TreeGrafter"/>
</dbReference>
<dbReference type="GO" id="GO:0005524">
    <property type="term" value="F:ATP binding"/>
    <property type="evidence" value="ECO:0007669"/>
    <property type="project" value="UniProtKB-UniRule"/>
</dbReference>
<dbReference type="AlphaFoldDB" id="A0A916W158"/>
<dbReference type="Pfam" id="PF08443">
    <property type="entry name" value="RimK"/>
    <property type="match status" value="1"/>
</dbReference>
<name>A0A916W158_9HYPH</name>